<dbReference type="CDD" id="cd06257">
    <property type="entry name" value="DnaJ"/>
    <property type="match status" value="1"/>
</dbReference>
<dbReference type="PANTHER" id="PTHR43096:SF48">
    <property type="entry name" value="CHAPERONE PROTEIN DNAJ"/>
    <property type="match status" value="1"/>
</dbReference>
<dbReference type="EMBL" id="UINC01081794">
    <property type="protein sequence ID" value="SVC25988.1"/>
    <property type="molecule type" value="Genomic_DNA"/>
</dbReference>
<dbReference type="GO" id="GO:0042026">
    <property type="term" value="P:protein refolding"/>
    <property type="evidence" value="ECO:0007669"/>
    <property type="project" value="TreeGrafter"/>
</dbReference>
<dbReference type="SUPFAM" id="SSF46565">
    <property type="entry name" value="Chaperone J-domain"/>
    <property type="match status" value="1"/>
</dbReference>
<protein>
    <recommendedName>
        <fullName evidence="1">J domain-containing protein</fullName>
    </recommendedName>
</protein>
<dbReference type="Gene3D" id="2.10.230.10">
    <property type="entry name" value="Heat shock protein DnaJ, cysteine-rich domain"/>
    <property type="match status" value="1"/>
</dbReference>
<dbReference type="Pfam" id="PF00226">
    <property type="entry name" value="DnaJ"/>
    <property type="match status" value="1"/>
</dbReference>
<organism evidence="2">
    <name type="scientific">marine metagenome</name>
    <dbReference type="NCBI Taxonomy" id="408172"/>
    <lineage>
        <taxon>unclassified sequences</taxon>
        <taxon>metagenomes</taxon>
        <taxon>ecological metagenomes</taxon>
    </lineage>
</organism>
<dbReference type="AlphaFoldDB" id="A0A382KN79"/>
<dbReference type="InterPro" id="IPR036869">
    <property type="entry name" value="J_dom_sf"/>
</dbReference>
<dbReference type="GO" id="GO:0005737">
    <property type="term" value="C:cytoplasm"/>
    <property type="evidence" value="ECO:0007669"/>
    <property type="project" value="TreeGrafter"/>
</dbReference>
<dbReference type="Gene3D" id="2.60.260.20">
    <property type="entry name" value="Urease metallochaperone UreE, N-terminal domain"/>
    <property type="match status" value="1"/>
</dbReference>
<accession>A0A382KN79</accession>
<name>A0A382KN79_9ZZZZ</name>
<evidence type="ECO:0000259" key="1">
    <source>
        <dbReference type="PROSITE" id="PS50076"/>
    </source>
</evidence>
<dbReference type="PROSITE" id="PS00636">
    <property type="entry name" value="DNAJ_1"/>
    <property type="match status" value="1"/>
</dbReference>
<dbReference type="GO" id="GO:0051082">
    <property type="term" value="F:unfolded protein binding"/>
    <property type="evidence" value="ECO:0007669"/>
    <property type="project" value="TreeGrafter"/>
</dbReference>
<sequence>MKYHPDKNPGDKEAEQKFKEAAEAYSVLSDDQKRRQYDQFGHAGVGMGDAAGRGGFHGAMSMEDIFSSFGDIFGGDFDPFGGIFGSGGGRRRQVKKARDLKVSLELEYTDIVKGTDKTIKIKRHETCETCKGSGAQSGT</sequence>
<reference evidence="2" key="1">
    <citation type="submission" date="2018-05" db="EMBL/GenBank/DDBJ databases">
        <authorList>
            <person name="Lanie J.A."/>
            <person name="Ng W.-L."/>
            <person name="Kazmierczak K.M."/>
            <person name="Andrzejewski T.M."/>
            <person name="Davidsen T.M."/>
            <person name="Wayne K.J."/>
            <person name="Tettelin H."/>
            <person name="Glass J.I."/>
            <person name="Rusch D."/>
            <person name="Podicherti R."/>
            <person name="Tsui H.-C.T."/>
            <person name="Winkler M.E."/>
        </authorList>
    </citation>
    <scope>NUCLEOTIDE SEQUENCE</scope>
</reference>
<dbReference type="PANTHER" id="PTHR43096">
    <property type="entry name" value="DNAJ HOMOLOG 1, MITOCHONDRIAL-RELATED"/>
    <property type="match status" value="1"/>
</dbReference>
<dbReference type="PRINTS" id="PR00625">
    <property type="entry name" value="JDOMAIN"/>
</dbReference>
<proteinExistence type="predicted"/>
<gene>
    <name evidence="2" type="ORF">METZ01_LOCUS278842</name>
</gene>
<dbReference type="SMART" id="SM00271">
    <property type="entry name" value="DnaJ"/>
    <property type="match status" value="1"/>
</dbReference>
<dbReference type="InterPro" id="IPR001623">
    <property type="entry name" value="DnaJ_domain"/>
</dbReference>
<evidence type="ECO:0000313" key="2">
    <source>
        <dbReference type="EMBL" id="SVC25988.1"/>
    </source>
</evidence>
<feature type="domain" description="J" evidence="1">
    <location>
        <begin position="1"/>
        <end position="41"/>
    </location>
</feature>
<feature type="non-terminal residue" evidence="2">
    <location>
        <position position="139"/>
    </location>
</feature>
<dbReference type="PROSITE" id="PS50076">
    <property type="entry name" value="DNAJ_2"/>
    <property type="match status" value="1"/>
</dbReference>
<dbReference type="Gene3D" id="1.10.287.110">
    <property type="entry name" value="DnaJ domain"/>
    <property type="match status" value="1"/>
</dbReference>
<dbReference type="InterPro" id="IPR018253">
    <property type="entry name" value="DnaJ_domain_CS"/>
</dbReference>